<evidence type="ECO:0000259" key="8">
    <source>
        <dbReference type="PROSITE" id="PS51900"/>
    </source>
</evidence>
<dbReference type="InterPro" id="IPR002104">
    <property type="entry name" value="Integrase_catalytic"/>
</dbReference>
<dbReference type="InterPro" id="IPR044068">
    <property type="entry name" value="CB"/>
</dbReference>
<dbReference type="InterPro" id="IPR004107">
    <property type="entry name" value="Integrase_SAM-like_N"/>
</dbReference>
<feature type="region of interest" description="Disordered" evidence="6">
    <location>
        <begin position="287"/>
        <end position="314"/>
    </location>
</feature>
<dbReference type="Proteomes" id="UP000534783">
    <property type="component" value="Unassembled WGS sequence"/>
</dbReference>
<sequence length="314" mass="36689">METTELIHYRRALKRKNYSAHTVKNYINILEHFIRGLTVPLCEVTAKQIDLYTDHLLQKRRTPKTITCHLQTIRLFFDYLINEAGRRMVNPVTRISLRLPKPLPRHLKDAQVGRLFAFITDLRDRAMFMLMLRCGLRVKEVAHLTVDAVDYQRRQIFVFNGKGGKDRIVYMSEDARSALLAYIEKRSSKVKGLFLVQKGPMRGKPLSVRGIQKRIEYYARKSSLDVSCHRLRHTMATQLLNANADLVTIQDLLGHGQITTTQRYCRVANIKVQRDYYKAMEVVLQRTQTQEEDDDDGEETYMRKMNNGKREISN</sequence>
<evidence type="ECO:0000256" key="1">
    <source>
        <dbReference type="ARBA" id="ARBA00008857"/>
    </source>
</evidence>
<dbReference type="Gene3D" id="1.10.443.10">
    <property type="entry name" value="Intergrase catalytic core"/>
    <property type="match status" value="1"/>
</dbReference>
<dbReference type="GO" id="GO:0003677">
    <property type="term" value="F:DNA binding"/>
    <property type="evidence" value="ECO:0007669"/>
    <property type="project" value="UniProtKB-UniRule"/>
</dbReference>
<keyword evidence="2" id="KW-0229">DNA integration</keyword>
<reference evidence="9 10" key="1">
    <citation type="journal article" date="2020" name="Nature">
        <title>Bacterial chemolithoautotrophy via manganese oxidation.</title>
        <authorList>
            <person name="Yu H."/>
            <person name="Leadbetter J.R."/>
        </authorList>
    </citation>
    <scope>NUCLEOTIDE SEQUENCE [LARGE SCALE GENOMIC DNA]</scope>
    <source>
        <strain evidence="9 10">Mn-1</strain>
    </source>
</reference>
<accession>A0A7X6DR03</accession>
<dbReference type="PANTHER" id="PTHR30349">
    <property type="entry name" value="PHAGE INTEGRASE-RELATED"/>
    <property type="match status" value="1"/>
</dbReference>
<dbReference type="GO" id="GO:0015074">
    <property type="term" value="P:DNA integration"/>
    <property type="evidence" value="ECO:0007669"/>
    <property type="project" value="UniProtKB-KW"/>
</dbReference>
<keyword evidence="10" id="KW-1185">Reference proteome</keyword>
<organism evidence="9 10">
    <name type="scientific">Candidatus Manganitrophus noduliformans</name>
    <dbReference type="NCBI Taxonomy" id="2606439"/>
    <lineage>
        <taxon>Bacteria</taxon>
        <taxon>Pseudomonadati</taxon>
        <taxon>Nitrospirota</taxon>
        <taxon>Nitrospiria</taxon>
        <taxon>Candidatus Troglogloeales</taxon>
        <taxon>Candidatus Manganitrophaceae</taxon>
        <taxon>Candidatus Manganitrophus</taxon>
    </lineage>
</organism>
<dbReference type="PROSITE" id="PS51898">
    <property type="entry name" value="TYR_RECOMBINASE"/>
    <property type="match status" value="1"/>
</dbReference>
<evidence type="ECO:0000256" key="5">
    <source>
        <dbReference type="PROSITE-ProRule" id="PRU01248"/>
    </source>
</evidence>
<dbReference type="Pfam" id="PF00589">
    <property type="entry name" value="Phage_integrase"/>
    <property type="match status" value="1"/>
</dbReference>
<dbReference type="PROSITE" id="PS51900">
    <property type="entry name" value="CB"/>
    <property type="match status" value="1"/>
</dbReference>
<dbReference type="SUPFAM" id="SSF56349">
    <property type="entry name" value="DNA breaking-rejoining enzymes"/>
    <property type="match status" value="1"/>
</dbReference>
<dbReference type="AlphaFoldDB" id="A0A7X6DR03"/>
<gene>
    <name evidence="9" type="ORF">MNODULE_13440</name>
</gene>
<feature type="domain" description="Tyr recombinase" evidence="7">
    <location>
        <begin position="98"/>
        <end position="278"/>
    </location>
</feature>
<dbReference type="Gene3D" id="1.10.150.130">
    <property type="match status" value="1"/>
</dbReference>
<feature type="compositionally biased region" description="Acidic residues" evidence="6">
    <location>
        <begin position="290"/>
        <end position="299"/>
    </location>
</feature>
<keyword evidence="4" id="KW-0233">DNA recombination</keyword>
<dbReference type="RefSeq" id="WP_168060657.1">
    <property type="nucleotide sequence ID" value="NZ_VTOW01000002.1"/>
</dbReference>
<dbReference type="Pfam" id="PF13495">
    <property type="entry name" value="Phage_int_SAM_4"/>
    <property type="match status" value="1"/>
</dbReference>
<dbReference type="InterPro" id="IPR010998">
    <property type="entry name" value="Integrase_recombinase_N"/>
</dbReference>
<dbReference type="InterPro" id="IPR013762">
    <property type="entry name" value="Integrase-like_cat_sf"/>
</dbReference>
<dbReference type="InterPro" id="IPR011010">
    <property type="entry name" value="DNA_brk_join_enz"/>
</dbReference>
<evidence type="ECO:0000256" key="3">
    <source>
        <dbReference type="ARBA" id="ARBA00023125"/>
    </source>
</evidence>
<evidence type="ECO:0000256" key="6">
    <source>
        <dbReference type="SAM" id="MobiDB-lite"/>
    </source>
</evidence>
<evidence type="ECO:0000313" key="10">
    <source>
        <dbReference type="Proteomes" id="UP000534783"/>
    </source>
</evidence>
<evidence type="ECO:0000256" key="4">
    <source>
        <dbReference type="ARBA" id="ARBA00023172"/>
    </source>
</evidence>
<evidence type="ECO:0000259" key="7">
    <source>
        <dbReference type="PROSITE" id="PS51898"/>
    </source>
</evidence>
<name>A0A7X6DR03_9BACT</name>
<dbReference type="GO" id="GO:0006310">
    <property type="term" value="P:DNA recombination"/>
    <property type="evidence" value="ECO:0007669"/>
    <property type="project" value="UniProtKB-KW"/>
</dbReference>
<dbReference type="InterPro" id="IPR050090">
    <property type="entry name" value="Tyrosine_recombinase_XerCD"/>
</dbReference>
<evidence type="ECO:0000256" key="2">
    <source>
        <dbReference type="ARBA" id="ARBA00022908"/>
    </source>
</evidence>
<comment type="similarity">
    <text evidence="1">Belongs to the 'phage' integrase family.</text>
</comment>
<feature type="domain" description="Core-binding (CB)" evidence="8">
    <location>
        <begin position="1"/>
        <end position="81"/>
    </location>
</feature>
<keyword evidence="3 5" id="KW-0238">DNA-binding</keyword>
<evidence type="ECO:0000313" key="9">
    <source>
        <dbReference type="EMBL" id="NKE71745.1"/>
    </source>
</evidence>
<dbReference type="EMBL" id="VTOW01000002">
    <property type="protein sequence ID" value="NKE71745.1"/>
    <property type="molecule type" value="Genomic_DNA"/>
</dbReference>
<dbReference type="PANTHER" id="PTHR30349:SF41">
    <property type="entry name" value="INTEGRASE_RECOMBINASE PROTEIN MJ0367-RELATED"/>
    <property type="match status" value="1"/>
</dbReference>
<comment type="caution">
    <text evidence="9">The sequence shown here is derived from an EMBL/GenBank/DDBJ whole genome shotgun (WGS) entry which is preliminary data.</text>
</comment>
<proteinExistence type="inferred from homology"/>
<protein>
    <submittedName>
        <fullName evidence="9">Tyrosine-type recombinase/integrase</fullName>
    </submittedName>
</protein>